<dbReference type="OrthoDB" id="10329911at2759"/>
<sequence>MYALAKETGTIVEIAYDPKISHTKDYIQALLLVNLLLKKGVTVNIEFEYERIHKRCFHCLCLTHEKLKCPLLMKGCKILKESDPRLEVTHISLSDKVESSQKNALTDGPPGFPQIFPELPPQEQMMDIILLVKQSLADQGKLHVATLTRLTSDLDKGKGHVFSYPKNDSVEKLSKIPRVAQSLPIQTQFHYEDKESDSAFSAMVGCSDSAVSTSFQVGTSFYPPAGDSRVGKLSRRRPPSWKRKAQTVKAVPNRRNSAASSLTPNEKGGKSKLG</sequence>
<dbReference type="EMBL" id="JAAMPC010000010">
    <property type="protein sequence ID" value="KAG2287303.1"/>
    <property type="molecule type" value="Genomic_DNA"/>
</dbReference>
<evidence type="ECO:0000313" key="3">
    <source>
        <dbReference type="EMBL" id="KAG2287303.1"/>
    </source>
</evidence>
<evidence type="ECO:0000256" key="1">
    <source>
        <dbReference type="SAM" id="MobiDB-lite"/>
    </source>
</evidence>
<feature type="compositionally biased region" description="Polar residues" evidence="1">
    <location>
        <begin position="254"/>
        <end position="264"/>
    </location>
</feature>
<gene>
    <name evidence="3" type="ORF">Bca52824_046907</name>
</gene>
<keyword evidence="4" id="KW-1185">Reference proteome</keyword>
<dbReference type="InterPro" id="IPR025836">
    <property type="entry name" value="Zn_knuckle_CX2CX4HX4C"/>
</dbReference>
<dbReference type="Pfam" id="PF14392">
    <property type="entry name" value="zf-CCHC_4"/>
    <property type="match status" value="1"/>
</dbReference>
<protein>
    <recommendedName>
        <fullName evidence="2">Zinc knuckle CX2CX4HX4C domain-containing protein</fullName>
    </recommendedName>
</protein>
<feature type="region of interest" description="Disordered" evidence="1">
    <location>
        <begin position="226"/>
        <end position="274"/>
    </location>
</feature>
<dbReference type="Proteomes" id="UP000886595">
    <property type="component" value="Unassembled WGS sequence"/>
</dbReference>
<feature type="domain" description="Zinc knuckle CX2CX4HX4C" evidence="2">
    <location>
        <begin position="39"/>
        <end position="70"/>
    </location>
</feature>
<comment type="caution">
    <text evidence="3">The sequence shown here is derived from an EMBL/GenBank/DDBJ whole genome shotgun (WGS) entry which is preliminary data.</text>
</comment>
<name>A0A8X7RDN6_BRACI</name>
<proteinExistence type="predicted"/>
<dbReference type="AlphaFoldDB" id="A0A8X7RDN6"/>
<accession>A0A8X7RDN6</accession>
<feature type="compositionally biased region" description="Basic residues" evidence="1">
    <location>
        <begin position="232"/>
        <end position="246"/>
    </location>
</feature>
<evidence type="ECO:0000259" key="2">
    <source>
        <dbReference type="Pfam" id="PF14392"/>
    </source>
</evidence>
<reference evidence="3 4" key="1">
    <citation type="submission" date="2020-02" db="EMBL/GenBank/DDBJ databases">
        <authorList>
            <person name="Ma Q."/>
            <person name="Huang Y."/>
            <person name="Song X."/>
            <person name="Pei D."/>
        </authorList>
    </citation>
    <scope>NUCLEOTIDE SEQUENCE [LARGE SCALE GENOMIC DNA]</scope>
    <source>
        <strain evidence="3">Sxm20200214</strain>
        <tissue evidence="3">Leaf</tissue>
    </source>
</reference>
<organism evidence="3 4">
    <name type="scientific">Brassica carinata</name>
    <name type="common">Ethiopian mustard</name>
    <name type="synonym">Abyssinian cabbage</name>
    <dbReference type="NCBI Taxonomy" id="52824"/>
    <lineage>
        <taxon>Eukaryota</taxon>
        <taxon>Viridiplantae</taxon>
        <taxon>Streptophyta</taxon>
        <taxon>Embryophyta</taxon>
        <taxon>Tracheophyta</taxon>
        <taxon>Spermatophyta</taxon>
        <taxon>Magnoliopsida</taxon>
        <taxon>eudicotyledons</taxon>
        <taxon>Gunneridae</taxon>
        <taxon>Pentapetalae</taxon>
        <taxon>rosids</taxon>
        <taxon>malvids</taxon>
        <taxon>Brassicales</taxon>
        <taxon>Brassicaceae</taxon>
        <taxon>Brassiceae</taxon>
        <taxon>Brassica</taxon>
    </lineage>
</organism>
<evidence type="ECO:0000313" key="4">
    <source>
        <dbReference type="Proteomes" id="UP000886595"/>
    </source>
</evidence>